<keyword evidence="1" id="KW-0560">Oxidoreductase</keyword>
<keyword evidence="2" id="KW-1185">Reference proteome</keyword>
<sequence>MSAVVADFETELNTEEPKTFEPVKAFPETNTEQTPDGAFRRQRNLFPVRFGEGPGQYPAEPGRYRLLGSVSCGWCRRQLIAIRLLGLEEALPFVPLYGRDGAGWRISETQGDVVAKWGSDRLNSFYERTIPGFTGRGTSPTIIDIETGKVVTNSYHTIDLDLASVWRPFHKADAPDLYPEDLREEINLLNQQIFDDVNNGTYKVIFATNPQAARAALGIFEARLADYDFRLDSRRYLFGDRLTDSDIRLFQTLSSYERSYRPRLAAILGEDDVKHLTDFGNLWGYARDLFQHGFVDDRELYFLNLLPGPSGEYVQGQGFAEGIELPDAAEALAAWREPSGREQLAGSPLYSGPGSGGSFELWNLK</sequence>
<dbReference type="PANTHER" id="PTHR32419">
    <property type="entry name" value="GLUTATHIONYL-HYDROQUINONE REDUCTASE"/>
    <property type="match status" value="1"/>
</dbReference>
<dbReference type="GO" id="GO:0004364">
    <property type="term" value="F:glutathione transferase activity"/>
    <property type="evidence" value="ECO:0007669"/>
    <property type="project" value="InterPro"/>
</dbReference>
<dbReference type="Gene3D" id="3.40.30.10">
    <property type="entry name" value="Glutaredoxin"/>
    <property type="match status" value="1"/>
</dbReference>
<protein>
    <submittedName>
        <fullName evidence="1">Glutathionyl-hydroquinone reductase YqjG</fullName>
        <ecNumber evidence="1">1.8.-.-</ecNumber>
    </submittedName>
</protein>
<dbReference type="RefSeq" id="WP_114045935.1">
    <property type="nucleotide sequence ID" value="NZ_CP025198.1"/>
</dbReference>
<dbReference type="EC" id="1.8.-.-" evidence="1"/>
<organism evidence="1 2">
    <name type="scientific">Acidipropionibacterium virtanenii</name>
    <dbReference type="NCBI Taxonomy" id="2057246"/>
    <lineage>
        <taxon>Bacteria</taxon>
        <taxon>Bacillati</taxon>
        <taxon>Actinomycetota</taxon>
        <taxon>Actinomycetes</taxon>
        <taxon>Propionibacteriales</taxon>
        <taxon>Propionibacteriaceae</taxon>
        <taxon>Acidipropionibacterium</taxon>
    </lineage>
</organism>
<dbReference type="KEGG" id="acij:JS278_03056"/>
<dbReference type="AlphaFoldDB" id="A0A344UY42"/>
<evidence type="ECO:0000313" key="1">
    <source>
        <dbReference type="EMBL" id="AXE40190.1"/>
    </source>
</evidence>
<dbReference type="Proteomes" id="UP000251995">
    <property type="component" value="Chromosome"/>
</dbReference>
<evidence type="ECO:0000313" key="2">
    <source>
        <dbReference type="Proteomes" id="UP000251995"/>
    </source>
</evidence>
<accession>A0A344UY42</accession>
<dbReference type="OrthoDB" id="9769158at2"/>
<gene>
    <name evidence="1" type="primary">yqjG_2</name>
    <name evidence="1" type="ORF">JS278_03056</name>
</gene>
<dbReference type="SUPFAM" id="SSF47616">
    <property type="entry name" value="GST C-terminal domain-like"/>
    <property type="match status" value="1"/>
</dbReference>
<dbReference type="GO" id="GO:0016491">
    <property type="term" value="F:oxidoreductase activity"/>
    <property type="evidence" value="ECO:0007669"/>
    <property type="project" value="UniProtKB-KW"/>
</dbReference>
<dbReference type="EMBL" id="CP025198">
    <property type="protein sequence ID" value="AXE40190.1"/>
    <property type="molecule type" value="Genomic_DNA"/>
</dbReference>
<name>A0A344UY42_9ACTN</name>
<proteinExistence type="predicted"/>
<dbReference type="InterPro" id="IPR016639">
    <property type="entry name" value="GST_Omega/GSH"/>
</dbReference>
<reference evidence="1 2" key="1">
    <citation type="submission" date="2017-12" db="EMBL/GenBank/DDBJ databases">
        <title>The whole genome sequence of the Acidipropionibacterium virtanenii sp. nov. type strain JS278.</title>
        <authorList>
            <person name="Laine P."/>
            <person name="Deptula P."/>
            <person name="Varmanen P."/>
            <person name="Auvinen P."/>
        </authorList>
    </citation>
    <scope>NUCLEOTIDE SEQUENCE [LARGE SCALE GENOMIC DNA]</scope>
    <source>
        <strain evidence="1 2">JS278</strain>
    </source>
</reference>
<dbReference type="InterPro" id="IPR036282">
    <property type="entry name" value="Glutathione-S-Trfase_C_sf"/>
</dbReference>
<dbReference type="Gene3D" id="1.20.1050.10">
    <property type="match status" value="1"/>
</dbReference>
<dbReference type="PANTHER" id="PTHR32419:SF6">
    <property type="entry name" value="GLUTATHIONE S-TRANSFERASE OMEGA-LIKE 1-RELATED"/>
    <property type="match status" value="1"/>
</dbReference>
<dbReference type="GO" id="GO:0005737">
    <property type="term" value="C:cytoplasm"/>
    <property type="evidence" value="ECO:0007669"/>
    <property type="project" value="TreeGrafter"/>
</dbReference>